<evidence type="ECO:0000256" key="18">
    <source>
        <dbReference type="RuleBase" id="RU004996"/>
    </source>
</evidence>
<evidence type="ECO:0000256" key="2">
    <source>
        <dbReference type="ARBA" id="ARBA00001941"/>
    </source>
</evidence>
<comment type="cofactor">
    <cofactor evidence="1">
        <name>Ca(2+)</name>
        <dbReference type="ChEBI" id="CHEBI:29108"/>
    </cofactor>
</comment>
<reference evidence="22 23" key="1">
    <citation type="journal article" date="2017" name="Front. Microbiol.">
        <title>Strong Genomic and Phenotypic Heterogeneity in the Aeromonas sobria Species Complex.</title>
        <authorList>
            <person name="Gauthier J."/>
            <person name="Vincent A.T."/>
            <person name="Charette S.J."/>
            <person name="Derome N."/>
        </authorList>
    </citation>
    <scope>NUCLEOTIDE SEQUENCE [LARGE SCALE GENOMIC DNA]</scope>
    <source>
        <strain evidence="21 23">JF2635</strain>
        <strain evidence="20 22">TM18</strain>
    </source>
</reference>
<comment type="cofactor">
    <cofactor evidence="2">
        <name>Co(2+)</name>
        <dbReference type="ChEBI" id="CHEBI:48828"/>
    </cofactor>
</comment>
<dbReference type="SUPFAM" id="SSF52518">
    <property type="entry name" value="Thiamin diphosphate-binding fold (THDP-binding)"/>
    <property type="match status" value="2"/>
</dbReference>
<feature type="binding site" evidence="14">
    <location>
        <position position="358"/>
    </location>
    <ligand>
        <name>substrate</name>
    </ligand>
</feature>
<dbReference type="FunFam" id="3.40.50.970:FF:000003">
    <property type="entry name" value="Transketolase"/>
    <property type="match status" value="1"/>
</dbReference>
<dbReference type="AlphaFoldDB" id="A0A2N3IYL0"/>
<dbReference type="CDD" id="cd02012">
    <property type="entry name" value="TPP_TK"/>
    <property type="match status" value="1"/>
</dbReference>
<dbReference type="FunFam" id="3.40.50.970:FF:000004">
    <property type="entry name" value="Transketolase"/>
    <property type="match status" value="1"/>
</dbReference>
<feature type="binding site" evidence="15">
    <location>
        <begin position="114"/>
        <end position="116"/>
    </location>
    <ligand>
        <name>thiamine diphosphate</name>
        <dbReference type="ChEBI" id="CHEBI:58937"/>
    </ligand>
</feature>
<keyword evidence="10 15" id="KW-0786">Thiamine pyrophosphate</keyword>
<comment type="subunit">
    <text evidence="4 18">Homodimer.</text>
</comment>
<comment type="function">
    <text evidence="18">Catalyzes the transfer of a two-carbon ketol group from a ketose donor to an aldose acceptor, via a covalent intermediate with the cofactor thiamine pyrophosphate.</text>
</comment>
<dbReference type="FunFam" id="3.40.50.920:FF:000003">
    <property type="entry name" value="Transketolase"/>
    <property type="match status" value="1"/>
</dbReference>
<dbReference type="InterPro" id="IPR005474">
    <property type="entry name" value="Transketolase_N"/>
</dbReference>
<gene>
    <name evidence="20" type="primary">tkt</name>
    <name evidence="21" type="ORF">AOX56_16335</name>
    <name evidence="20" type="ORF">CJP16_15960</name>
</gene>
<dbReference type="InterPro" id="IPR020826">
    <property type="entry name" value="Transketolase_BS"/>
</dbReference>
<dbReference type="PROSITE" id="PS00801">
    <property type="entry name" value="TRANSKETOLASE_1"/>
    <property type="match status" value="1"/>
</dbReference>
<evidence type="ECO:0000256" key="11">
    <source>
        <dbReference type="ARBA" id="ARBA00049473"/>
    </source>
</evidence>
<name>A0A2N3IYL0_AERSO</name>
<organism evidence="21 23">
    <name type="scientific">Aeromonas sobria</name>
    <dbReference type="NCBI Taxonomy" id="646"/>
    <lineage>
        <taxon>Bacteria</taxon>
        <taxon>Pseudomonadati</taxon>
        <taxon>Pseudomonadota</taxon>
        <taxon>Gammaproteobacteria</taxon>
        <taxon>Aeromonadales</taxon>
        <taxon>Aeromonadaceae</taxon>
        <taxon>Aeromonas</taxon>
    </lineage>
</organism>
<evidence type="ECO:0000313" key="22">
    <source>
        <dbReference type="Proteomes" id="UP000233467"/>
    </source>
</evidence>
<feature type="site" description="Important for catalytic activity" evidence="17">
    <location>
        <position position="261"/>
    </location>
</feature>
<dbReference type="InterPro" id="IPR005478">
    <property type="entry name" value="Transketolase_bac-like"/>
</dbReference>
<proteinExistence type="inferred from homology"/>
<evidence type="ECO:0000313" key="23">
    <source>
        <dbReference type="Proteomes" id="UP000233526"/>
    </source>
</evidence>
<feature type="binding site" evidence="16">
    <location>
        <position position="155"/>
    </location>
    <ligand>
        <name>Mg(2+)</name>
        <dbReference type="ChEBI" id="CHEBI:18420"/>
    </ligand>
</feature>
<evidence type="ECO:0000256" key="1">
    <source>
        <dbReference type="ARBA" id="ARBA00001913"/>
    </source>
</evidence>
<dbReference type="GO" id="GO:0005829">
    <property type="term" value="C:cytosol"/>
    <property type="evidence" value="ECO:0007669"/>
    <property type="project" value="TreeGrafter"/>
</dbReference>
<dbReference type="EMBL" id="NQMM01000046">
    <property type="protein sequence ID" value="PKQ74884.1"/>
    <property type="molecule type" value="Genomic_DNA"/>
</dbReference>
<comment type="cofactor">
    <cofactor evidence="18">
        <name>Mg(2+)</name>
        <dbReference type="ChEBI" id="CHEBI:18420"/>
    </cofactor>
    <cofactor evidence="18">
        <name>Ca(2+)</name>
        <dbReference type="ChEBI" id="CHEBI:29108"/>
    </cofactor>
    <cofactor evidence="18">
        <name>Mn(2+)</name>
        <dbReference type="ChEBI" id="CHEBI:29035"/>
    </cofactor>
    <cofactor evidence="18">
        <name>Co(2+)</name>
        <dbReference type="ChEBI" id="CHEBI:48828"/>
    </cofactor>
    <text evidence="18">Binds 1 Mg(2+) ion per subunit. Can also utilize other divalent metal cations, such as Ca(2+), Mn(2+) and Co(2+).</text>
</comment>
<dbReference type="InterPro" id="IPR005475">
    <property type="entry name" value="Transketolase-like_Pyr-bd"/>
</dbReference>
<dbReference type="SUPFAM" id="SSF52922">
    <property type="entry name" value="TK C-terminal domain-like"/>
    <property type="match status" value="1"/>
</dbReference>
<keyword evidence="6 18" id="KW-0808">Transferase</keyword>
<sequence>MPSRKELANAIRALSMDAVQKANSGHPGAPMGMADIAEVLWRSHLKHNPNNPKWADRDRFILSNGHGSMLLYSLLHLSGYDLSIDDLKNFRQLHSRTPGHPEYGYAPGIETTTGPLGQGITNAVGMAIAEKAMAEQFNQPGHDIVDHFTYAFMGDGCLMEGISHEACSLAGTLQLGKLIAFWDDNGISIDGHVEGWFTDDTPKRFEAYGWHVIPAVDGHSPEALNAAIEAAKAETGKPTLICCRTIIGYGSPNKSGSHDCHGSPLGNDEIAAARAFLKWDHAPFVIPADIAAEWNGQEKGAALEADWDAKFAAYAAAHPTLAAEFKRRTTGELPANWAAESAKIIETLQANPAKIATRKASQNALEAFGKLLPEFMGGSADLAPSNLTMWSGSKSLTPESAAGNYIHYGVREFGMSAIMNGIALHGGFIPYGATFLMFMEYARNALRMAALMKQRSIFVYTHDSIGLGEDGPTHQPVEQIASLRLTPNMSTWRPCDQVESAIAWKHAIERTDGPTSLIFSRQNLAQMDRTAQQLADTAKGGYVLKDCAGTPELILIATGSEVELAVAAYEQLTAKGRAVRVVSMPATDVFDAQSAEYKASVLPMSVTKRVAIEAGIADYWYKYVGFGGKIIGMTTFGESAPAELLFKEFGFTVENVVATAESL</sequence>
<evidence type="ECO:0000256" key="7">
    <source>
        <dbReference type="ARBA" id="ARBA00022723"/>
    </source>
</evidence>
<evidence type="ECO:0000259" key="19">
    <source>
        <dbReference type="SMART" id="SM00861"/>
    </source>
</evidence>
<evidence type="ECO:0000256" key="4">
    <source>
        <dbReference type="ARBA" id="ARBA00011738"/>
    </source>
</evidence>
<dbReference type="Gene3D" id="3.40.50.920">
    <property type="match status" value="1"/>
</dbReference>
<dbReference type="InterPro" id="IPR009014">
    <property type="entry name" value="Transketo_C/PFOR_II"/>
</dbReference>
<keyword evidence="8 18" id="KW-0106">Calcium</keyword>
<feature type="binding site" evidence="14">
    <location>
        <position position="470"/>
    </location>
    <ligand>
        <name>substrate</name>
    </ligand>
</feature>
<dbReference type="GO" id="GO:0046872">
    <property type="term" value="F:metal ion binding"/>
    <property type="evidence" value="ECO:0007669"/>
    <property type="project" value="UniProtKB-KW"/>
</dbReference>
<evidence type="ECO:0000256" key="5">
    <source>
        <dbReference type="ARBA" id="ARBA00013152"/>
    </source>
</evidence>
<dbReference type="PROSITE" id="PS00802">
    <property type="entry name" value="TRANSKETOLASE_2"/>
    <property type="match status" value="1"/>
</dbReference>
<dbReference type="Proteomes" id="UP000233467">
    <property type="component" value="Unassembled WGS sequence"/>
</dbReference>
<dbReference type="EC" id="2.2.1.1" evidence="5 12"/>
<evidence type="ECO:0000256" key="12">
    <source>
        <dbReference type="NCBIfam" id="TIGR00232"/>
    </source>
</evidence>
<feature type="binding site" evidence="15">
    <location>
        <position position="185"/>
    </location>
    <ligand>
        <name>thiamine diphosphate</name>
        <dbReference type="ChEBI" id="CHEBI:58937"/>
    </ligand>
</feature>
<dbReference type="InterPro" id="IPR029061">
    <property type="entry name" value="THDP-binding"/>
</dbReference>
<dbReference type="EMBL" id="LJZX01000036">
    <property type="protein sequence ID" value="PKQ77948.1"/>
    <property type="molecule type" value="Genomic_DNA"/>
</dbReference>
<feature type="active site" description="Proton donor" evidence="13">
    <location>
        <position position="412"/>
    </location>
</feature>
<feature type="binding site" evidence="14">
    <location>
        <position position="261"/>
    </location>
    <ligand>
        <name>substrate</name>
    </ligand>
</feature>
<dbReference type="PANTHER" id="PTHR43522">
    <property type="entry name" value="TRANSKETOLASE"/>
    <property type="match status" value="1"/>
</dbReference>
<evidence type="ECO:0000313" key="21">
    <source>
        <dbReference type="EMBL" id="PKQ77948.1"/>
    </source>
</evidence>
<feature type="binding site" evidence="14">
    <location>
        <position position="462"/>
    </location>
    <ligand>
        <name>substrate</name>
    </ligand>
</feature>
<evidence type="ECO:0000256" key="6">
    <source>
        <dbReference type="ARBA" id="ARBA00022679"/>
    </source>
</evidence>
<keyword evidence="9 16" id="KW-0460">Magnesium</keyword>
<feature type="binding site" evidence="15">
    <location>
        <position position="438"/>
    </location>
    <ligand>
        <name>thiamine diphosphate</name>
        <dbReference type="ChEBI" id="CHEBI:58937"/>
    </ligand>
</feature>
<feature type="binding site" evidence="16">
    <location>
        <position position="187"/>
    </location>
    <ligand>
        <name>Mg(2+)</name>
        <dbReference type="ChEBI" id="CHEBI:18420"/>
    </ligand>
</feature>
<comment type="cofactor">
    <cofactor evidence="15">
        <name>thiamine diphosphate</name>
        <dbReference type="ChEBI" id="CHEBI:58937"/>
    </cofactor>
    <text evidence="15">Binds 1 thiamine pyrophosphate per subunit. During the reaction, the substrate forms a covalent intermediate with the cofactor.</text>
</comment>
<evidence type="ECO:0000256" key="9">
    <source>
        <dbReference type="ARBA" id="ARBA00022842"/>
    </source>
</evidence>
<dbReference type="PANTHER" id="PTHR43522:SF2">
    <property type="entry name" value="TRANSKETOLASE 1-RELATED"/>
    <property type="match status" value="1"/>
</dbReference>
<feature type="binding site" evidence="15">
    <location>
        <position position="156"/>
    </location>
    <ligand>
        <name>thiamine diphosphate</name>
        <dbReference type="ChEBI" id="CHEBI:58937"/>
    </ligand>
</feature>
<dbReference type="NCBIfam" id="TIGR00232">
    <property type="entry name" value="tktlase_bact"/>
    <property type="match status" value="1"/>
</dbReference>
<dbReference type="Proteomes" id="UP000233526">
    <property type="component" value="Unassembled WGS sequence"/>
</dbReference>
<evidence type="ECO:0000256" key="17">
    <source>
        <dbReference type="PIRSR" id="PIRSR605478-5"/>
    </source>
</evidence>
<keyword evidence="22" id="KW-1185">Reference proteome</keyword>
<feature type="binding site" evidence="14">
    <location>
        <position position="26"/>
    </location>
    <ligand>
        <name>substrate</name>
    </ligand>
</feature>
<dbReference type="InterPro" id="IPR055152">
    <property type="entry name" value="Transketolase-like_C_2"/>
</dbReference>
<comment type="caution">
    <text evidence="21">The sequence shown here is derived from an EMBL/GenBank/DDBJ whole genome shotgun (WGS) entry which is preliminary data.</text>
</comment>
<comment type="similarity">
    <text evidence="3 18">Belongs to the transketolase family.</text>
</comment>
<evidence type="ECO:0000256" key="16">
    <source>
        <dbReference type="PIRSR" id="PIRSR605478-4"/>
    </source>
</evidence>
<feature type="binding site" evidence="16">
    <location>
        <position position="185"/>
    </location>
    <ligand>
        <name>Mg(2+)</name>
        <dbReference type="ChEBI" id="CHEBI:18420"/>
    </ligand>
</feature>
<feature type="binding site" evidence="15">
    <location>
        <position position="261"/>
    </location>
    <ligand>
        <name>thiamine diphosphate</name>
        <dbReference type="ChEBI" id="CHEBI:58937"/>
    </ligand>
</feature>
<dbReference type="RefSeq" id="WP_101318255.1">
    <property type="nucleotide sequence ID" value="NZ_CAMTHQ010000034.1"/>
</dbReference>
<comment type="catalytic activity">
    <reaction evidence="11 18">
        <text>D-sedoheptulose 7-phosphate + D-glyceraldehyde 3-phosphate = aldehydo-D-ribose 5-phosphate + D-xylulose 5-phosphate</text>
        <dbReference type="Rhea" id="RHEA:10508"/>
        <dbReference type="ChEBI" id="CHEBI:57483"/>
        <dbReference type="ChEBI" id="CHEBI:57737"/>
        <dbReference type="ChEBI" id="CHEBI:58273"/>
        <dbReference type="ChEBI" id="CHEBI:59776"/>
        <dbReference type="EC" id="2.2.1.1"/>
    </reaction>
</comment>
<evidence type="ECO:0000256" key="13">
    <source>
        <dbReference type="PIRSR" id="PIRSR605478-1"/>
    </source>
</evidence>
<dbReference type="SMART" id="SM00861">
    <property type="entry name" value="Transket_pyr"/>
    <property type="match status" value="1"/>
</dbReference>
<evidence type="ECO:0000256" key="15">
    <source>
        <dbReference type="PIRSR" id="PIRSR605478-3"/>
    </source>
</evidence>
<dbReference type="GO" id="GO:0009052">
    <property type="term" value="P:pentose-phosphate shunt, non-oxidative branch"/>
    <property type="evidence" value="ECO:0007669"/>
    <property type="project" value="UniProtKB-ARBA"/>
</dbReference>
<feature type="binding site" evidence="14">
    <location>
        <position position="521"/>
    </location>
    <ligand>
        <name>substrate</name>
    </ligand>
</feature>
<feature type="binding site" evidence="14">
    <location>
        <position position="385"/>
    </location>
    <ligand>
        <name>substrate</name>
    </ligand>
</feature>
<dbReference type="CDD" id="cd07033">
    <property type="entry name" value="TPP_PYR_DXS_TK_like"/>
    <property type="match status" value="1"/>
</dbReference>
<dbReference type="InterPro" id="IPR033247">
    <property type="entry name" value="Transketolase_fam"/>
</dbReference>
<accession>A0A2N3IYL0</accession>
<dbReference type="GO" id="GO:0004802">
    <property type="term" value="F:transketolase activity"/>
    <property type="evidence" value="ECO:0007669"/>
    <property type="project" value="UniProtKB-UniRule"/>
</dbReference>
<feature type="binding site" evidence="14">
    <location>
        <position position="474"/>
    </location>
    <ligand>
        <name>substrate</name>
    </ligand>
</feature>
<evidence type="ECO:0000256" key="8">
    <source>
        <dbReference type="ARBA" id="ARBA00022837"/>
    </source>
</evidence>
<evidence type="ECO:0000256" key="10">
    <source>
        <dbReference type="ARBA" id="ARBA00023052"/>
    </source>
</evidence>
<dbReference type="Pfam" id="PF02779">
    <property type="entry name" value="Transket_pyr"/>
    <property type="match status" value="1"/>
</dbReference>
<feature type="domain" description="Transketolase-like pyrimidine-binding" evidence="19">
    <location>
        <begin position="355"/>
        <end position="526"/>
    </location>
</feature>
<dbReference type="Pfam" id="PF00456">
    <property type="entry name" value="Transketolase_N"/>
    <property type="match status" value="1"/>
</dbReference>
<dbReference type="Pfam" id="PF22613">
    <property type="entry name" value="Transketolase_C_1"/>
    <property type="match status" value="1"/>
</dbReference>
<feature type="binding site" evidence="15">
    <location>
        <position position="66"/>
    </location>
    <ligand>
        <name>thiamine diphosphate</name>
        <dbReference type="ChEBI" id="CHEBI:58937"/>
    </ligand>
</feature>
<evidence type="ECO:0000313" key="20">
    <source>
        <dbReference type="EMBL" id="PKQ74884.1"/>
    </source>
</evidence>
<keyword evidence="7 16" id="KW-0479">Metal-binding</keyword>
<comment type="cofactor">
    <cofactor evidence="16">
        <name>Mg(2+)</name>
        <dbReference type="ChEBI" id="CHEBI:18420"/>
    </cofactor>
    <text evidence="16">Binds 1 Mg(2+) ion per subunit. Can also utilize other divalent metal cations, such as Ca(2+), Mn(2+) and Co(2+).</text>
</comment>
<dbReference type="Gene3D" id="3.40.50.970">
    <property type="match status" value="2"/>
</dbReference>
<evidence type="ECO:0000256" key="14">
    <source>
        <dbReference type="PIRSR" id="PIRSR605478-2"/>
    </source>
</evidence>
<evidence type="ECO:0000256" key="3">
    <source>
        <dbReference type="ARBA" id="ARBA00007131"/>
    </source>
</evidence>
<protein>
    <recommendedName>
        <fullName evidence="5 12">Transketolase</fullName>
        <ecNumber evidence="5 12">2.2.1.1</ecNumber>
    </recommendedName>
</protein>
<feature type="site" description="Important for catalytic activity" evidence="17">
    <location>
        <position position="26"/>
    </location>
</feature>
<dbReference type="InterPro" id="IPR049557">
    <property type="entry name" value="Transketolase_CS"/>
</dbReference>